<feature type="domain" description="GGDEF" evidence="4">
    <location>
        <begin position="359"/>
        <end position="503"/>
    </location>
</feature>
<dbReference type="PANTHER" id="PTHR45138:SF9">
    <property type="entry name" value="DIGUANYLATE CYCLASE DGCM-RELATED"/>
    <property type="match status" value="1"/>
</dbReference>
<feature type="transmembrane region" description="Helical" evidence="3">
    <location>
        <begin position="35"/>
        <end position="53"/>
    </location>
</feature>
<feature type="transmembrane region" description="Helical" evidence="3">
    <location>
        <begin position="167"/>
        <end position="184"/>
    </location>
</feature>
<dbReference type="Pfam" id="PF00990">
    <property type="entry name" value="GGDEF"/>
    <property type="match status" value="1"/>
</dbReference>
<feature type="transmembrane region" description="Helical" evidence="3">
    <location>
        <begin position="284"/>
        <end position="302"/>
    </location>
</feature>
<dbReference type="PROSITE" id="PS50887">
    <property type="entry name" value="GGDEF"/>
    <property type="match status" value="1"/>
</dbReference>
<evidence type="ECO:0000256" key="3">
    <source>
        <dbReference type="SAM" id="Phobius"/>
    </source>
</evidence>
<comment type="catalytic activity">
    <reaction evidence="2">
        <text>2 GTP = 3',3'-c-di-GMP + 2 diphosphate</text>
        <dbReference type="Rhea" id="RHEA:24898"/>
        <dbReference type="ChEBI" id="CHEBI:33019"/>
        <dbReference type="ChEBI" id="CHEBI:37565"/>
        <dbReference type="ChEBI" id="CHEBI:58805"/>
        <dbReference type="EC" id="2.7.7.65"/>
    </reaction>
</comment>
<keyword evidence="3" id="KW-1133">Transmembrane helix</keyword>
<dbReference type="OrthoDB" id="9759607at2"/>
<dbReference type="InterPro" id="IPR050469">
    <property type="entry name" value="Diguanylate_Cyclase"/>
</dbReference>
<dbReference type="GO" id="GO:0043709">
    <property type="term" value="P:cell adhesion involved in single-species biofilm formation"/>
    <property type="evidence" value="ECO:0007669"/>
    <property type="project" value="TreeGrafter"/>
</dbReference>
<organism evidence="5 6">
    <name type="scientific">Granulicella pectinivorans</name>
    <dbReference type="NCBI Taxonomy" id="474950"/>
    <lineage>
        <taxon>Bacteria</taxon>
        <taxon>Pseudomonadati</taxon>
        <taxon>Acidobacteriota</taxon>
        <taxon>Terriglobia</taxon>
        <taxon>Terriglobales</taxon>
        <taxon>Acidobacteriaceae</taxon>
        <taxon>Granulicella</taxon>
    </lineage>
</organism>
<protein>
    <recommendedName>
        <fullName evidence="1">diguanylate cyclase</fullName>
        <ecNumber evidence="1">2.7.7.65</ecNumber>
    </recommendedName>
</protein>
<dbReference type="Gene3D" id="3.30.70.270">
    <property type="match status" value="1"/>
</dbReference>
<dbReference type="NCBIfam" id="TIGR00254">
    <property type="entry name" value="GGDEF"/>
    <property type="match status" value="1"/>
</dbReference>
<proteinExistence type="predicted"/>
<reference evidence="5 6" key="1">
    <citation type="submission" date="2016-10" db="EMBL/GenBank/DDBJ databases">
        <authorList>
            <person name="de Groot N.N."/>
        </authorList>
    </citation>
    <scope>NUCLEOTIDE SEQUENCE [LARGE SCALE GENOMIC DNA]</scope>
    <source>
        <strain evidence="5 6">DSM 21001</strain>
    </source>
</reference>
<dbReference type="FunFam" id="3.30.70.270:FF:000001">
    <property type="entry name" value="Diguanylate cyclase domain protein"/>
    <property type="match status" value="1"/>
</dbReference>
<evidence type="ECO:0000256" key="2">
    <source>
        <dbReference type="ARBA" id="ARBA00034247"/>
    </source>
</evidence>
<feature type="transmembrane region" description="Helical" evidence="3">
    <location>
        <begin position="128"/>
        <end position="147"/>
    </location>
</feature>
<dbReference type="GO" id="GO:0005886">
    <property type="term" value="C:plasma membrane"/>
    <property type="evidence" value="ECO:0007669"/>
    <property type="project" value="TreeGrafter"/>
</dbReference>
<sequence>MRSKVSPRLVISLAAAIFGLHIVAALFVPDGIFVTSIGLIACHTLAWYVAIRQSSRVSGTMRRRWTLVSVGFALGVLGFSLTLYRQCVLYLPDGIASLQHVALLLRGLPFLMAVVLSKRERSPIFVRLDFAQGALAIAVAFIAFLFAFPNPEGGFTPVSSLLVIDRLAAANLIIALAATFRLFAAGDTSERRFIRIVCGFLWSNALLTGFVNLIVIHRWQASPGSALLVLGDIPVLAMAVVCSLPEAPREHSHSDRSRPSFLESGSSFLFPFAIFLMAASIVPIHFYLGMICVTLSFVLYAVRSTILQTRYLAVQEQLRTANERVRDQALLDGLTGIPNRRSFDQTLSREWKRAQRTAQPMALLLLDVDFFKRLNDTYGHLTGDVCLVEIAGILRTSLAREVDFAARYGGEEFAVLLAGTGPDEAWTTAEMLRRNIEKHRFELRGGEAGPLLSVSIGIASIIPMPPAEGIHDAEHPSVLIAAADEALYTAKRQGRNRCHVYDDREHEPVEHTAVAS</sequence>
<evidence type="ECO:0000313" key="6">
    <source>
        <dbReference type="Proteomes" id="UP000199024"/>
    </source>
</evidence>
<feature type="transmembrane region" description="Helical" evidence="3">
    <location>
        <begin position="65"/>
        <end position="84"/>
    </location>
</feature>
<dbReference type="STRING" id="474950.SAMN05421771_1490"/>
<dbReference type="CDD" id="cd01949">
    <property type="entry name" value="GGDEF"/>
    <property type="match status" value="1"/>
</dbReference>
<dbReference type="InterPro" id="IPR000160">
    <property type="entry name" value="GGDEF_dom"/>
</dbReference>
<evidence type="ECO:0000259" key="4">
    <source>
        <dbReference type="PROSITE" id="PS50887"/>
    </source>
</evidence>
<keyword evidence="6" id="KW-1185">Reference proteome</keyword>
<dbReference type="GO" id="GO:0052621">
    <property type="term" value="F:diguanylate cyclase activity"/>
    <property type="evidence" value="ECO:0007669"/>
    <property type="project" value="UniProtKB-EC"/>
</dbReference>
<dbReference type="SUPFAM" id="SSF55073">
    <property type="entry name" value="Nucleotide cyclase"/>
    <property type="match status" value="1"/>
</dbReference>
<dbReference type="RefSeq" id="WP_089838027.1">
    <property type="nucleotide sequence ID" value="NZ_FOZL01000001.1"/>
</dbReference>
<dbReference type="EMBL" id="FOZL01000001">
    <property type="protein sequence ID" value="SFS08490.1"/>
    <property type="molecule type" value="Genomic_DNA"/>
</dbReference>
<dbReference type="PANTHER" id="PTHR45138">
    <property type="entry name" value="REGULATORY COMPONENTS OF SENSORY TRANSDUCTION SYSTEM"/>
    <property type="match status" value="1"/>
</dbReference>
<keyword evidence="3" id="KW-0472">Membrane</keyword>
<dbReference type="SMART" id="SM00267">
    <property type="entry name" value="GGDEF"/>
    <property type="match status" value="1"/>
</dbReference>
<dbReference type="InterPro" id="IPR029787">
    <property type="entry name" value="Nucleotide_cyclase"/>
</dbReference>
<gene>
    <name evidence="5" type="ORF">SAMN05421771_1490</name>
</gene>
<keyword evidence="3" id="KW-0812">Transmembrane</keyword>
<dbReference type="AlphaFoldDB" id="A0A1I6LYH8"/>
<feature type="transmembrane region" description="Helical" evidence="3">
    <location>
        <begin position="96"/>
        <end position="116"/>
    </location>
</feature>
<dbReference type="EC" id="2.7.7.65" evidence="1"/>
<dbReference type="InterPro" id="IPR043128">
    <property type="entry name" value="Rev_trsase/Diguanyl_cyclase"/>
</dbReference>
<evidence type="ECO:0000313" key="5">
    <source>
        <dbReference type="EMBL" id="SFS08490.1"/>
    </source>
</evidence>
<evidence type="ECO:0000256" key="1">
    <source>
        <dbReference type="ARBA" id="ARBA00012528"/>
    </source>
</evidence>
<feature type="transmembrane region" description="Helical" evidence="3">
    <location>
        <begin position="196"/>
        <end position="219"/>
    </location>
</feature>
<dbReference type="Proteomes" id="UP000199024">
    <property type="component" value="Unassembled WGS sequence"/>
</dbReference>
<name>A0A1I6LYH8_9BACT</name>
<dbReference type="GO" id="GO:1902201">
    <property type="term" value="P:negative regulation of bacterial-type flagellum-dependent cell motility"/>
    <property type="evidence" value="ECO:0007669"/>
    <property type="project" value="TreeGrafter"/>
</dbReference>
<accession>A0A1I6LYH8</accession>